<comment type="caution">
    <text evidence="1">The sequence shown here is derived from an EMBL/GenBank/DDBJ whole genome shotgun (WGS) entry which is preliminary data.</text>
</comment>
<keyword evidence="2" id="KW-1185">Reference proteome</keyword>
<accession>A0ACB9ZVN7</accession>
<protein>
    <submittedName>
        <fullName evidence="1">Uncharacterized protein</fullName>
    </submittedName>
</protein>
<organism evidence="1 2">
    <name type="scientific">Catharanthus roseus</name>
    <name type="common">Madagascar periwinkle</name>
    <name type="synonym">Vinca rosea</name>
    <dbReference type="NCBI Taxonomy" id="4058"/>
    <lineage>
        <taxon>Eukaryota</taxon>
        <taxon>Viridiplantae</taxon>
        <taxon>Streptophyta</taxon>
        <taxon>Embryophyta</taxon>
        <taxon>Tracheophyta</taxon>
        <taxon>Spermatophyta</taxon>
        <taxon>Magnoliopsida</taxon>
        <taxon>eudicotyledons</taxon>
        <taxon>Gunneridae</taxon>
        <taxon>Pentapetalae</taxon>
        <taxon>asterids</taxon>
        <taxon>lamiids</taxon>
        <taxon>Gentianales</taxon>
        <taxon>Apocynaceae</taxon>
        <taxon>Rauvolfioideae</taxon>
        <taxon>Vinceae</taxon>
        <taxon>Catharanthinae</taxon>
        <taxon>Catharanthus</taxon>
    </lineage>
</organism>
<name>A0ACB9ZVN7_CATRO</name>
<sequence>MLKEEISRAKRLVFEDLSDLFDHIMEDYEDDEYHEDGEEGDGDSEDNVAVVDANDGGLNLKDPIFDDIVVEDVFKRAFDSVEEGEIMQARTMQGLGMKMSQIMKMFILQSGGYENMIFPAKDCFNELDMRRGEETVDEDAQSAVGYLVVKQDRDPFFHRYDLNNEGKMRSLFGPIHIA</sequence>
<dbReference type="Proteomes" id="UP001060085">
    <property type="component" value="Linkage Group LG07"/>
</dbReference>
<evidence type="ECO:0000313" key="2">
    <source>
        <dbReference type="Proteomes" id="UP001060085"/>
    </source>
</evidence>
<dbReference type="EMBL" id="CM044707">
    <property type="protein sequence ID" value="KAI5652237.1"/>
    <property type="molecule type" value="Genomic_DNA"/>
</dbReference>
<reference evidence="2" key="1">
    <citation type="journal article" date="2023" name="Nat. Plants">
        <title>Single-cell RNA sequencing provides a high-resolution roadmap for understanding the multicellular compartmentation of specialized metabolism.</title>
        <authorList>
            <person name="Sun S."/>
            <person name="Shen X."/>
            <person name="Li Y."/>
            <person name="Li Y."/>
            <person name="Wang S."/>
            <person name="Li R."/>
            <person name="Zhang H."/>
            <person name="Shen G."/>
            <person name="Guo B."/>
            <person name="Wei J."/>
            <person name="Xu J."/>
            <person name="St-Pierre B."/>
            <person name="Chen S."/>
            <person name="Sun C."/>
        </authorList>
    </citation>
    <scope>NUCLEOTIDE SEQUENCE [LARGE SCALE GENOMIC DNA]</scope>
</reference>
<proteinExistence type="predicted"/>
<gene>
    <name evidence="1" type="ORF">M9H77_29424</name>
</gene>
<evidence type="ECO:0000313" key="1">
    <source>
        <dbReference type="EMBL" id="KAI5652237.1"/>
    </source>
</evidence>